<evidence type="ECO:0000313" key="1">
    <source>
        <dbReference type="EMBL" id="EMD41904.1"/>
    </source>
</evidence>
<dbReference type="OrthoDB" id="2780168at2759"/>
<gene>
    <name evidence="1" type="ORF">CERSUDRAFT_70358</name>
</gene>
<proteinExistence type="predicted"/>
<evidence type="ECO:0008006" key="3">
    <source>
        <dbReference type="Google" id="ProtNLM"/>
    </source>
</evidence>
<reference evidence="1 2" key="1">
    <citation type="journal article" date="2012" name="Proc. Natl. Acad. Sci. U.S.A.">
        <title>Comparative genomics of Ceriporiopsis subvermispora and Phanerochaete chrysosporium provide insight into selective ligninolysis.</title>
        <authorList>
            <person name="Fernandez-Fueyo E."/>
            <person name="Ruiz-Duenas F.J."/>
            <person name="Ferreira P."/>
            <person name="Floudas D."/>
            <person name="Hibbett D.S."/>
            <person name="Canessa P."/>
            <person name="Larrondo L.F."/>
            <person name="James T.Y."/>
            <person name="Seelenfreund D."/>
            <person name="Lobos S."/>
            <person name="Polanco R."/>
            <person name="Tello M."/>
            <person name="Honda Y."/>
            <person name="Watanabe T."/>
            <person name="Watanabe T."/>
            <person name="Ryu J.S."/>
            <person name="Kubicek C.P."/>
            <person name="Schmoll M."/>
            <person name="Gaskell J."/>
            <person name="Hammel K.E."/>
            <person name="St John F.J."/>
            <person name="Vanden Wymelenberg A."/>
            <person name="Sabat G."/>
            <person name="Splinter BonDurant S."/>
            <person name="Syed K."/>
            <person name="Yadav J.S."/>
            <person name="Doddapaneni H."/>
            <person name="Subramanian V."/>
            <person name="Lavin J.L."/>
            <person name="Oguiza J.A."/>
            <person name="Perez G."/>
            <person name="Pisabarro A.G."/>
            <person name="Ramirez L."/>
            <person name="Santoyo F."/>
            <person name="Master E."/>
            <person name="Coutinho P.M."/>
            <person name="Henrissat B."/>
            <person name="Lombard V."/>
            <person name="Magnuson J.K."/>
            <person name="Kuees U."/>
            <person name="Hori C."/>
            <person name="Igarashi K."/>
            <person name="Samejima M."/>
            <person name="Held B.W."/>
            <person name="Barry K.W."/>
            <person name="LaButti K.M."/>
            <person name="Lapidus A."/>
            <person name="Lindquist E.A."/>
            <person name="Lucas S.M."/>
            <person name="Riley R."/>
            <person name="Salamov A.A."/>
            <person name="Hoffmeister D."/>
            <person name="Schwenk D."/>
            <person name="Hadar Y."/>
            <person name="Yarden O."/>
            <person name="de Vries R.P."/>
            <person name="Wiebenga A."/>
            <person name="Stenlid J."/>
            <person name="Eastwood D."/>
            <person name="Grigoriev I.V."/>
            <person name="Berka R.M."/>
            <person name="Blanchette R.A."/>
            <person name="Kersten P."/>
            <person name="Martinez A.T."/>
            <person name="Vicuna R."/>
            <person name="Cullen D."/>
        </authorList>
    </citation>
    <scope>NUCLEOTIDE SEQUENCE [LARGE SCALE GENOMIC DNA]</scope>
    <source>
        <strain evidence="1 2">B</strain>
    </source>
</reference>
<dbReference type="SUPFAM" id="SSF52047">
    <property type="entry name" value="RNI-like"/>
    <property type="match status" value="1"/>
</dbReference>
<sequence>MDLAHRASLADLPDELLLDILDYFGKQKDKPTPFIILFVLSRINRRLHHFASPLLSRSVIAPSYSSVRKLIKHYRTQSGDKARWVRSIQVGSLNEKYLQRIKRISDPYKRSAVQGFPFVDLRSFTCWQAVANSTNLAFLKKAPHLNELQIAWSSFATFPSAEYWPELETLRLRIYSVHSTIGAPPPSLPGTFRSLATLAIHDSAPKSWWASQVEQLRFPNLRVFTLGNAACSKDSVYRFVHRHPTLLEVNVRFRGPAYLRFDALIKLIEGTGTWKPHTSKTYIFGSGWTSPVSSQDVEYDEIDFHSSLIVPEDTSETLLCLTAFAFSRTPLKAEYTRWDSSLGSPEPRYMTTGLALNLRDSEDIEPEVEEHLVIQDFFTMASRFPFIEELRLAHQGVHWDDSVESIMEAIGPRLADWTNLRKLAISWNETETDSWRGFNLHHPYIDCAGPHMTKPKNPTRKLTRDPGLQLKMLTHWPSRRIYGSEDAERLETALRQQLGEDFDLDAHKDDPSLLVRAWEVRHENLVARLVRCMGEQCPTLEEVEWFPMSPCNSVRTSRWLWKIHRDTARKGCIANEDSGGARAGLVMSHLAKLDLLGKNAVAGK</sequence>
<accession>M2PYD5</accession>
<dbReference type="HOGENOM" id="CLU_451966_0_0_1"/>
<dbReference type="Proteomes" id="UP000016930">
    <property type="component" value="Unassembled WGS sequence"/>
</dbReference>
<protein>
    <recommendedName>
        <fullName evidence="3">F-box domain-containing protein</fullName>
    </recommendedName>
</protein>
<dbReference type="AlphaFoldDB" id="M2PYD5"/>
<evidence type="ECO:0000313" key="2">
    <source>
        <dbReference type="Proteomes" id="UP000016930"/>
    </source>
</evidence>
<dbReference type="EMBL" id="KB445791">
    <property type="protein sequence ID" value="EMD41904.1"/>
    <property type="molecule type" value="Genomic_DNA"/>
</dbReference>
<organism evidence="1 2">
    <name type="scientific">Ceriporiopsis subvermispora (strain B)</name>
    <name type="common">White-rot fungus</name>
    <name type="synonym">Gelatoporia subvermispora</name>
    <dbReference type="NCBI Taxonomy" id="914234"/>
    <lineage>
        <taxon>Eukaryota</taxon>
        <taxon>Fungi</taxon>
        <taxon>Dikarya</taxon>
        <taxon>Basidiomycota</taxon>
        <taxon>Agaricomycotina</taxon>
        <taxon>Agaricomycetes</taxon>
        <taxon>Polyporales</taxon>
        <taxon>Gelatoporiaceae</taxon>
        <taxon>Gelatoporia</taxon>
    </lineage>
</organism>
<keyword evidence="2" id="KW-1185">Reference proteome</keyword>
<name>M2PYD5_CERS8</name>